<reference evidence="1" key="1">
    <citation type="submission" date="2023-10" db="EMBL/GenBank/DDBJ databases">
        <authorList>
            <person name="Chen Y."/>
            <person name="Shah S."/>
            <person name="Dougan E. K."/>
            <person name="Thang M."/>
            <person name="Chan C."/>
        </authorList>
    </citation>
    <scope>NUCLEOTIDE SEQUENCE [LARGE SCALE GENOMIC DNA]</scope>
</reference>
<proteinExistence type="predicted"/>
<name>A0ABN9SI42_9DINO</name>
<evidence type="ECO:0000313" key="1">
    <source>
        <dbReference type="EMBL" id="CAK0831352.1"/>
    </source>
</evidence>
<comment type="caution">
    <text evidence="1">The sequence shown here is derived from an EMBL/GenBank/DDBJ whole genome shotgun (WGS) entry which is preliminary data.</text>
</comment>
<accession>A0ABN9SI42</accession>
<gene>
    <name evidence="1" type="ORF">PCOR1329_LOCUS29681</name>
</gene>
<dbReference type="EMBL" id="CAUYUJ010011214">
    <property type="protein sequence ID" value="CAK0831352.1"/>
    <property type="molecule type" value="Genomic_DNA"/>
</dbReference>
<organism evidence="1 2">
    <name type="scientific">Prorocentrum cordatum</name>
    <dbReference type="NCBI Taxonomy" id="2364126"/>
    <lineage>
        <taxon>Eukaryota</taxon>
        <taxon>Sar</taxon>
        <taxon>Alveolata</taxon>
        <taxon>Dinophyceae</taxon>
        <taxon>Prorocentrales</taxon>
        <taxon>Prorocentraceae</taxon>
        <taxon>Prorocentrum</taxon>
    </lineage>
</organism>
<protein>
    <recommendedName>
        <fullName evidence="3">Subtilisin</fullName>
    </recommendedName>
</protein>
<sequence length="313" mass="31534">MEALLEVGMCLVIAGGGNSETVCIAGLAPVQLVSPTQFAGLRISFGPVEAGATTLNLSAELEDLLEVGMCLVIAGGGNSETVCIAGLAPVQLVSPTQFAYPAGSTLTLLDGAGATTLNLSAELEDLLEVGMCLVIAGGGNKETVCIAGLAPVQLVSPTQFAYPAGATTLNLSAELEDLLEVGMCLVIAGGGNSETVCIAGLAPVQLVSPTQFAYPGIRITFGPVEAGATTLNLSAELEDLLEVGMCFTLAGGGNSEPVCIAGLAPVQLVSPTQLAYPAGSAFTLLEGAYVPSNTTMIIHGGSRAAPSRRGRRR</sequence>
<evidence type="ECO:0008006" key="3">
    <source>
        <dbReference type="Google" id="ProtNLM"/>
    </source>
</evidence>
<keyword evidence="2" id="KW-1185">Reference proteome</keyword>
<evidence type="ECO:0000313" key="2">
    <source>
        <dbReference type="Proteomes" id="UP001189429"/>
    </source>
</evidence>
<dbReference type="Proteomes" id="UP001189429">
    <property type="component" value="Unassembled WGS sequence"/>
</dbReference>